<evidence type="ECO:0000313" key="6">
    <source>
        <dbReference type="EMBL" id="SHI75649.1"/>
    </source>
</evidence>
<dbReference type="RefSeq" id="WP_149678104.1">
    <property type="nucleotide sequence ID" value="NZ_DAONMB010000150.1"/>
</dbReference>
<proteinExistence type="inferred from homology"/>
<keyword evidence="2" id="KW-0975">Bacterial flagellum</keyword>
<keyword evidence="6" id="KW-0969">Cilium</keyword>
<dbReference type="InterPro" id="IPR001444">
    <property type="entry name" value="Flag_bb_rod_N"/>
</dbReference>
<dbReference type="AlphaFoldDB" id="A0A1M6DR89"/>
<dbReference type="Proteomes" id="UP000324781">
    <property type="component" value="Unassembled WGS sequence"/>
</dbReference>
<dbReference type="InterPro" id="IPR020013">
    <property type="entry name" value="Flagellar_FlgE/F/G"/>
</dbReference>
<protein>
    <submittedName>
        <fullName evidence="6">Flagellar basal-body rod protein FlgG</fullName>
    </submittedName>
</protein>
<sequence>MIRGLYTSGYGMITLNRKMDVVSNNLANVNTNGFKKDGVVFEEFSEVLAKRLYDNTNRPLNMPQDIGEMALFNDIAEVYTDYTQGSLENTNLNTDFAINGDDGAFFTVAVPDGEGNYREFYTRDGSFKLDDQGRLVTRSGFVVMGENGAIFLEGTEFNVNSNGEIYQNGELVDTLRIRKFENPETLRKFGMNLLAVTDETQEGAFNGTVLQGFIERSNVDAVKEMVDMITILRSYEANQKMIQYQDATLDRAVNDIGRV</sequence>
<dbReference type="GO" id="GO:0009425">
    <property type="term" value="C:bacterial-type flagellum basal body"/>
    <property type="evidence" value="ECO:0007669"/>
    <property type="project" value="UniProtKB-SubCell"/>
</dbReference>
<accession>A0A1M6DR89</accession>
<dbReference type="Pfam" id="PF06429">
    <property type="entry name" value="Flg_bbr_C"/>
    <property type="match status" value="1"/>
</dbReference>
<dbReference type="Pfam" id="PF22692">
    <property type="entry name" value="LlgE_F_G_D1"/>
    <property type="match status" value="1"/>
</dbReference>
<evidence type="ECO:0000313" key="7">
    <source>
        <dbReference type="Proteomes" id="UP000324781"/>
    </source>
</evidence>
<dbReference type="GO" id="GO:0071978">
    <property type="term" value="P:bacterial-type flagellum-dependent swarming motility"/>
    <property type="evidence" value="ECO:0007669"/>
    <property type="project" value="TreeGrafter"/>
</dbReference>
<dbReference type="SUPFAM" id="SSF117143">
    <property type="entry name" value="Flagellar hook protein flgE"/>
    <property type="match status" value="1"/>
</dbReference>
<dbReference type="OrthoDB" id="9800375at2"/>
<comment type="subcellular location">
    <subcellularLocation>
        <location evidence="2">Bacterial flagellum basal body</location>
    </subcellularLocation>
</comment>
<dbReference type="InterPro" id="IPR037925">
    <property type="entry name" value="FlgE/F/G-like"/>
</dbReference>
<dbReference type="InterPro" id="IPR010930">
    <property type="entry name" value="Flg_bb/hook_C_dom"/>
</dbReference>
<dbReference type="Pfam" id="PF00460">
    <property type="entry name" value="Flg_bb_rod"/>
    <property type="match status" value="1"/>
</dbReference>
<evidence type="ECO:0000259" key="4">
    <source>
        <dbReference type="Pfam" id="PF06429"/>
    </source>
</evidence>
<gene>
    <name evidence="6" type="ORF">SAMN05444373_100871</name>
</gene>
<keyword evidence="6" id="KW-0966">Cell projection</keyword>
<comment type="similarity">
    <text evidence="1 2">Belongs to the flagella basal body rod proteins family.</text>
</comment>
<feature type="domain" description="Flagellar basal-body/hook protein C-terminal" evidence="4">
    <location>
        <begin position="211"/>
        <end position="254"/>
    </location>
</feature>
<keyword evidence="6" id="KW-0282">Flagellum</keyword>
<evidence type="ECO:0000256" key="2">
    <source>
        <dbReference type="RuleBase" id="RU362116"/>
    </source>
</evidence>
<organism evidence="6 7">
    <name type="scientific">Thermoclostridium caenicola</name>
    <dbReference type="NCBI Taxonomy" id="659425"/>
    <lineage>
        <taxon>Bacteria</taxon>
        <taxon>Bacillati</taxon>
        <taxon>Bacillota</taxon>
        <taxon>Clostridia</taxon>
        <taxon>Eubacteriales</taxon>
        <taxon>Oscillospiraceae</taxon>
        <taxon>Thermoclostridium</taxon>
    </lineage>
</organism>
<dbReference type="PROSITE" id="PS00588">
    <property type="entry name" value="FLAGELLA_BB_ROD"/>
    <property type="match status" value="1"/>
</dbReference>
<evidence type="ECO:0000259" key="5">
    <source>
        <dbReference type="Pfam" id="PF22692"/>
    </source>
</evidence>
<reference evidence="6 7" key="1">
    <citation type="submission" date="2016-11" db="EMBL/GenBank/DDBJ databases">
        <authorList>
            <person name="Varghese N."/>
            <person name="Submissions S."/>
        </authorList>
    </citation>
    <scope>NUCLEOTIDE SEQUENCE [LARGE SCALE GENOMIC DNA]</scope>
    <source>
        <strain evidence="6 7">DSM 19027</strain>
    </source>
</reference>
<dbReference type="PANTHER" id="PTHR30435">
    <property type="entry name" value="FLAGELLAR PROTEIN"/>
    <property type="match status" value="1"/>
</dbReference>
<evidence type="ECO:0000256" key="1">
    <source>
        <dbReference type="ARBA" id="ARBA00009677"/>
    </source>
</evidence>
<dbReference type="PANTHER" id="PTHR30435:SF19">
    <property type="entry name" value="FLAGELLAR BASAL-BODY ROD PROTEIN FLGG"/>
    <property type="match status" value="1"/>
</dbReference>
<evidence type="ECO:0000259" key="3">
    <source>
        <dbReference type="Pfam" id="PF00460"/>
    </source>
</evidence>
<dbReference type="InterPro" id="IPR019776">
    <property type="entry name" value="Flagellar_basal_body_rod_CS"/>
</dbReference>
<dbReference type="NCBIfam" id="TIGR03506">
    <property type="entry name" value="FlgEFG_subfam"/>
    <property type="match status" value="1"/>
</dbReference>
<feature type="domain" description="Flagellar basal body rod protein N-terminal" evidence="3">
    <location>
        <begin position="5"/>
        <end position="35"/>
    </location>
</feature>
<dbReference type="EMBL" id="FQZP01000008">
    <property type="protein sequence ID" value="SHI75649.1"/>
    <property type="molecule type" value="Genomic_DNA"/>
</dbReference>
<name>A0A1M6DR89_9FIRM</name>
<feature type="domain" description="Flagellar hook protein FlgE/F/G-like D1" evidence="5">
    <location>
        <begin position="97"/>
        <end position="166"/>
    </location>
</feature>
<keyword evidence="7" id="KW-1185">Reference proteome</keyword>
<dbReference type="InterPro" id="IPR053967">
    <property type="entry name" value="LlgE_F_G-like_D1"/>
</dbReference>